<reference evidence="10" key="1">
    <citation type="submission" date="2022-05" db="EMBL/GenBank/DDBJ databases">
        <title>Impact of host demography and evolutionary history on endosymbiont molecular evolution: a test in carpenter ants (Genus Camponotus) and their Blochmannia endosymbionts.</title>
        <authorList>
            <person name="Manthey J.D."/>
            <person name="Giron J.C."/>
            <person name="Hruska J.P."/>
        </authorList>
    </citation>
    <scope>NUCLEOTIDE SEQUENCE</scope>
    <source>
        <strain evidence="10">C-039</strain>
    </source>
</reference>
<protein>
    <recommendedName>
        <fullName evidence="5">dihydroneopterin aldolase</fullName>
        <ecNumber evidence="5">4.1.2.25</ecNumber>
    </recommendedName>
    <alternativeName>
        <fullName evidence="8">7,8-dihydroneopterin aldolase</fullName>
    </alternativeName>
</protein>
<gene>
    <name evidence="10" type="ORF">M9393_02955</name>
</gene>
<keyword evidence="7" id="KW-0456">Lyase</keyword>
<sequence>MNILFIEQLIVMAYIGIYDWEKKYLQKLIFDLQLSYNTAVFLGKTGTTSYVDYTRVSQTILDLVSKKYFYLIEDVANLTVNTLVKNFCICWIRVKVSKPGAIRSASNVGICIERKVNIS</sequence>
<name>A0A9Q8TWY1_9ENTR</name>
<evidence type="ECO:0000256" key="1">
    <source>
        <dbReference type="ARBA" id="ARBA00001353"/>
    </source>
</evidence>
<dbReference type="InterPro" id="IPR043133">
    <property type="entry name" value="GTP-CH-I_C/QueF"/>
</dbReference>
<evidence type="ECO:0000259" key="9">
    <source>
        <dbReference type="SMART" id="SM00905"/>
    </source>
</evidence>
<comment type="catalytic activity">
    <reaction evidence="1">
        <text>7,8-dihydroneopterin = 6-hydroxymethyl-7,8-dihydropterin + glycolaldehyde</text>
        <dbReference type="Rhea" id="RHEA:10540"/>
        <dbReference type="ChEBI" id="CHEBI:17001"/>
        <dbReference type="ChEBI" id="CHEBI:17071"/>
        <dbReference type="ChEBI" id="CHEBI:44841"/>
        <dbReference type="EC" id="4.1.2.25"/>
    </reaction>
</comment>
<comment type="similarity">
    <text evidence="3">Belongs to the DHNA family.</text>
</comment>
<feature type="domain" description="Dihydroneopterin aldolase/epimerase" evidence="9">
    <location>
        <begin position="4"/>
        <end position="114"/>
    </location>
</feature>
<dbReference type="Pfam" id="PF02152">
    <property type="entry name" value="FolB"/>
    <property type="match status" value="1"/>
</dbReference>
<keyword evidence="6" id="KW-0289">Folate biosynthesis</keyword>
<dbReference type="GO" id="GO:0005737">
    <property type="term" value="C:cytoplasm"/>
    <property type="evidence" value="ECO:0007669"/>
    <property type="project" value="TreeGrafter"/>
</dbReference>
<evidence type="ECO:0000313" key="10">
    <source>
        <dbReference type="EMBL" id="URJ28108.1"/>
    </source>
</evidence>
<proteinExistence type="inferred from homology"/>
<dbReference type="EMBL" id="CP097753">
    <property type="protein sequence ID" value="URJ28108.1"/>
    <property type="molecule type" value="Genomic_DNA"/>
</dbReference>
<organism evidence="10 11">
    <name type="scientific">Candidatus Blochmannia vicinus</name>
    <name type="common">nom. nud.</name>
    <dbReference type="NCBI Taxonomy" id="251540"/>
    <lineage>
        <taxon>Bacteria</taxon>
        <taxon>Pseudomonadati</taxon>
        <taxon>Pseudomonadota</taxon>
        <taxon>Gammaproteobacteria</taxon>
        <taxon>Enterobacterales</taxon>
        <taxon>Enterobacteriaceae</taxon>
        <taxon>ant endosymbionts</taxon>
        <taxon>Candidatus Blochmanniella</taxon>
    </lineage>
</organism>
<dbReference type="NCBIfam" id="TIGR00526">
    <property type="entry name" value="folB_dom"/>
    <property type="match status" value="1"/>
</dbReference>
<dbReference type="Proteomes" id="UP001056209">
    <property type="component" value="Chromosome"/>
</dbReference>
<dbReference type="EC" id="4.1.2.25" evidence="5"/>
<dbReference type="InterPro" id="IPR006157">
    <property type="entry name" value="FolB_dom"/>
</dbReference>
<dbReference type="PANTHER" id="PTHR42844">
    <property type="entry name" value="DIHYDRONEOPTERIN ALDOLASE 1-RELATED"/>
    <property type="match status" value="1"/>
</dbReference>
<evidence type="ECO:0000256" key="2">
    <source>
        <dbReference type="ARBA" id="ARBA00005013"/>
    </source>
</evidence>
<comment type="pathway">
    <text evidence="2">Cofactor biosynthesis; tetrahydrofolate biosynthesis; 2-amino-4-hydroxy-6-hydroxymethyl-7,8-dihydropteridine diphosphate from 7,8-dihydroneopterin triphosphate: step 3/4.</text>
</comment>
<dbReference type="AlphaFoldDB" id="A0A9Q8TWY1"/>
<evidence type="ECO:0000256" key="7">
    <source>
        <dbReference type="ARBA" id="ARBA00023239"/>
    </source>
</evidence>
<comment type="subunit">
    <text evidence="4">Homooctamer.</text>
</comment>
<dbReference type="RefSeq" id="WP_250248511.1">
    <property type="nucleotide sequence ID" value="NZ_CP097753.1"/>
</dbReference>
<evidence type="ECO:0000256" key="5">
    <source>
        <dbReference type="ARBA" id="ARBA00013043"/>
    </source>
</evidence>
<dbReference type="SUPFAM" id="SSF55620">
    <property type="entry name" value="Tetrahydrobiopterin biosynthesis enzymes-like"/>
    <property type="match status" value="1"/>
</dbReference>
<dbReference type="PANTHER" id="PTHR42844:SF1">
    <property type="entry name" value="DIHYDRONEOPTERIN ALDOLASE 1-RELATED"/>
    <property type="match status" value="1"/>
</dbReference>
<accession>A0A9Q8TWY1</accession>
<evidence type="ECO:0000313" key="11">
    <source>
        <dbReference type="Proteomes" id="UP001056209"/>
    </source>
</evidence>
<dbReference type="GO" id="GO:0046656">
    <property type="term" value="P:folic acid biosynthetic process"/>
    <property type="evidence" value="ECO:0007669"/>
    <property type="project" value="UniProtKB-KW"/>
</dbReference>
<dbReference type="InterPro" id="IPR006156">
    <property type="entry name" value="Dihydroneopterin_aldolase"/>
</dbReference>
<evidence type="ECO:0000256" key="6">
    <source>
        <dbReference type="ARBA" id="ARBA00022909"/>
    </source>
</evidence>
<dbReference type="GO" id="GO:0004150">
    <property type="term" value="F:dihydroneopterin aldolase activity"/>
    <property type="evidence" value="ECO:0007669"/>
    <property type="project" value="UniProtKB-EC"/>
</dbReference>
<dbReference type="SMART" id="SM00905">
    <property type="entry name" value="FolB"/>
    <property type="match status" value="1"/>
</dbReference>
<evidence type="ECO:0000256" key="8">
    <source>
        <dbReference type="ARBA" id="ARBA00032903"/>
    </source>
</evidence>
<dbReference type="Gene3D" id="3.30.1130.10">
    <property type="match status" value="1"/>
</dbReference>
<evidence type="ECO:0000256" key="4">
    <source>
        <dbReference type="ARBA" id="ARBA00011823"/>
    </source>
</evidence>
<evidence type="ECO:0000256" key="3">
    <source>
        <dbReference type="ARBA" id="ARBA00005708"/>
    </source>
</evidence>